<dbReference type="AlphaFoldDB" id="A0A7J7C497"/>
<evidence type="ECO:0000313" key="3">
    <source>
        <dbReference type="EMBL" id="KAF5732312.1"/>
    </source>
</evidence>
<comment type="caution">
    <text evidence="2">The sequence shown here is derived from an EMBL/GenBank/DDBJ whole genome shotgun (WGS) entry which is preliminary data.</text>
</comment>
<proteinExistence type="predicted"/>
<dbReference type="EMBL" id="JAAARO010000018">
    <property type="protein sequence ID" value="KAF5732312.1"/>
    <property type="molecule type" value="Genomic_DNA"/>
</dbReference>
<keyword evidence="1" id="KW-1133">Transmembrane helix</keyword>
<dbReference type="Proteomes" id="UP000593562">
    <property type="component" value="Unassembled WGS sequence"/>
</dbReference>
<sequence>MEQQHDPEKGTPTNKFIYGQDCLRSLCFCQTTTKPVTLAYGISKPKHATQIARRWKCFFGSFPSHVICRFYDTYSVQWFIPLLNISVKSHVLQLQMVCGVIWYVYIGAGFIFLF</sequence>
<dbReference type="InParanoid" id="A0A7J7C497"/>
<keyword evidence="1" id="KW-0472">Membrane</keyword>
<keyword evidence="4" id="KW-1185">Reference proteome</keyword>
<protein>
    <submittedName>
        <fullName evidence="2">Uncharacterized protein</fullName>
    </submittedName>
</protein>
<accession>A0A7J7C497</accession>
<gene>
    <name evidence="3" type="ORF">HS088_TW18G01006</name>
    <name evidence="2" type="ORF">HS088_TW21G00918</name>
</gene>
<dbReference type="EMBL" id="JAAARO010000021">
    <property type="protein sequence ID" value="KAF5728765.1"/>
    <property type="molecule type" value="Genomic_DNA"/>
</dbReference>
<evidence type="ECO:0000256" key="1">
    <source>
        <dbReference type="SAM" id="Phobius"/>
    </source>
</evidence>
<feature type="transmembrane region" description="Helical" evidence="1">
    <location>
        <begin position="92"/>
        <end position="113"/>
    </location>
</feature>
<name>A0A7J7C497_TRIWF</name>
<keyword evidence="1" id="KW-0812">Transmembrane</keyword>
<reference evidence="2 4" key="1">
    <citation type="journal article" date="2020" name="Nat. Commun.">
        <title>Genome of Tripterygium wilfordii and identification of cytochrome P450 involved in triptolide biosynthesis.</title>
        <authorList>
            <person name="Tu L."/>
            <person name="Su P."/>
            <person name="Zhang Z."/>
            <person name="Gao L."/>
            <person name="Wang J."/>
            <person name="Hu T."/>
            <person name="Zhou J."/>
            <person name="Zhang Y."/>
            <person name="Zhao Y."/>
            <person name="Liu Y."/>
            <person name="Song Y."/>
            <person name="Tong Y."/>
            <person name="Lu Y."/>
            <person name="Yang J."/>
            <person name="Xu C."/>
            <person name="Jia M."/>
            <person name="Peters R.J."/>
            <person name="Huang L."/>
            <person name="Gao W."/>
        </authorList>
    </citation>
    <scope>NUCLEOTIDE SEQUENCE [LARGE SCALE GENOMIC DNA]</scope>
    <source>
        <strain evidence="4">cv. XIE 37</strain>
        <strain evidence="2">XIE 37</strain>
        <tissue evidence="2">Leaf</tissue>
    </source>
</reference>
<organism evidence="2 4">
    <name type="scientific">Tripterygium wilfordii</name>
    <name type="common">Thunder God vine</name>
    <dbReference type="NCBI Taxonomy" id="458696"/>
    <lineage>
        <taxon>Eukaryota</taxon>
        <taxon>Viridiplantae</taxon>
        <taxon>Streptophyta</taxon>
        <taxon>Embryophyta</taxon>
        <taxon>Tracheophyta</taxon>
        <taxon>Spermatophyta</taxon>
        <taxon>Magnoliopsida</taxon>
        <taxon>eudicotyledons</taxon>
        <taxon>Gunneridae</taxon>
        <taxon>Pentapetalae</taxon>
        <taxon>rosids</taxon>
        <taxon>fabids</taxon>
        <taxon>Celastrales</taxon>
        <taxon>Celastraceae</taxon>
        <taxon>Tripterygium</taxon>
    </lineage>
</organism>
<evidence type="ECO:0000313" key="2">
    <source>
        <dbReference type="EMBL" id="KAF5728765.1"/>
    </source>
</evidence>
<evidence type="ECO:0000313" key="4">
    <source>
        <dbReference type="Proteomes" id="UP000593562"/>
    </source>
</evidence>